<feature type="compositionally biased region" description="Low complexity" evidence="1">
    <location>
        <begin position="390"/>
        <end position="406"/>
    </location>
</feature>
<name>A0A513SPN7_9CAUD</name>
<evidence type="ECO:0000313" key="2">
    <source>
        <dbReference type="EMBL" id="QCW23141.1"/>
    </source>
</evidence>
<proteinExistence type="predicted"/>
<protein>
    <recommendedName>
        <fullName evidence="4">RNA polymerase beta subunit</fullName>
    </recommendedName>
</protein>
<organism evidence="2 3">
    <name type="scientific">Vibrio phage 5 TSL-2019</name>
    <dbReference type="NCBI Taxonomy" id="2578086"/>
    <lineage>
        <taxon>Viruses</taxon>
        <taxon>Duplodnaviria</taxon>
        <taxon>Heunggongvirae</taxon>
        <taxon>Uroviricota</taxon>
        <taxon>Caudoviricetes</taxon>
        <taxon>Chimalliviridae</taxon>
        <taxon>Gorgonvirinae</taxon>
        <taxon>Aphroditevirus</taxon>
        <taxon>Aphroditevirus USC1</taxon>
    </lineage>
</organism>
<accession>A0A513SPN7</accession>
<evidence type="ECO:0008006" key="4">
    <source>
        <dbReference type="Google" id="ProtNLM"/>
    </source>
</evidence>
<dbReference type="Proteomes" id="UP000316194">
    <property type="component" value="Segment"/>
</dbReference>
<reference evidence="2 3" key="1">
    <citation type="submission" date="2019-01" db="EMBL/GenBank/DDBJ databases">
        <authorList>
            <person name="Le T.S."/>
            <person name="Kurtboke I."/>
        </authorList>
    </citation>
    <scope>NUCLEOTIDE SEQUENCE [LARGE SCALE GENOMIC DNA]</scope>
</reference>
<feature type="compositionally biased region" description="Acidic residues" evidence="1">
    <location>
        <begin position="407"/>
        <end position="419"/>
    </location>
</feature>
<feature type="compositionally biased region" description="Acidic residues" evidence="1">
    <location>
        <begin position="348"/>
        <end position="377"/>
    </location>
</feature>
<evidence type="ECO:0000313" key="3">
    <source>
        <dbReference type="Proteomes" id="UP000316194"/>
    </source>
</evidence>
<dbReference type="SUPFAM" id="SSF64484">
    <property type="entry name" value="beta and beta-prime subunits of DNA dependent RNA-polymerase"/>
    <property type="match status" value="1"/>
</dbReference>
<sequence>MQNQEPLDSEMMVDGLEALYPLFFKEFVLRRKNDLTNPRYHSLSDIELPRGSMLFYYPKHANDLGPSNQEPLVNTYPDIVNIGFDSHYVIESGKARPAPLDERKQIQRYRNGHFRYKYARNIKTPMGRSKELIVVNNALGQLKWDYVPDRFLAFNKSYNQLASLLDVINTHAQGNDRQLFFRMELPNQIPIFTKFLEYFRHYEKCFELNEKGEVTFIGPNDQAIRDLKRTGAFWLLDWFAWLSGKYEYSLFDRLDPSVMERLNIVFTKHGKTVILKPGLLRTWLDELNKVVKVDGEEQIDYNTSQRQNAVKRTLAMFMRMIAQANAEVETDDDNTTSEKASTTKDGDGPDGTDGSEEEESGEETPDVDPATDTDLFDDFLNGRKTHVDGPDGQSGEEPSGSGSGSDPESDQEVVENWTDELDDTEFVTEETVTSTKRSRMVDESPEAGIKRAIERKVREGQLTKSQQDFFLKQAERYKDLAMPNGQTLEEFMKIDEKALRDLPSKVAPEMIGVQDESYLNSTVTHLKKGYVEHFMQKDIVRAILAVQQAGICVTNFEQETVHNVDGTYDVYRVQFHPVGGTPVTRSFRIARVDKEGTFTVDGKKRTKALQRMDLPIRKMDDYRVGLNSYYGRKLIVSRSKMAADDYGLWLSKQVRKRALRNDFELLAGNSYTNQYALPRPFTALSRRFKGINVNGVELMFDVNAIIKRDESLAEQMTAESAVIGFKGKTPIKIDQHGMLTAGKEDLGSIESFLGIDVRKAPLDTANININGYRFPMGVVLSYYFGFDELLKVLEIEPRVIPGGVRIKLESDEFALRCADETLVFSRRDPMASLIFGGMAKLNNLHSFNRVDMNDPGIWVTAIDNPRVKPAHFQEMTNLLDMFIDPITHDELKRLGHATSFDYLLIEATEMLRTEQHQHEVEIKEQRFIGYESFAGAIYHQMTSSARQYRGKAMDRRAKFDLNPEAIMMEACLSDTSVDMVQEVNPIHEIKEQETVTFGGNNGRNDVSMVRRTRGQLPTYKGIISEAGKDSSKVGYVGYTTSNPKVVDFRGNVDLSRDVGNSGLGSVTMNLMPGANKDDPKRTLFSGVQHSQGTSAVNYTPNIMRGPYDMVIAHRTSELYSKPAKQNGKVLELTNEGIKVEYEDGTIDAYPLGIKLGDAAGEVHRHNRVTDLTPGDTFKAGEILGWDEVYFQRDTLNPRQVVWKCGVMTRIAMIENQFTFEDSIEISKEFAEETKTSYVLGNKFYLNFDQGLDMHVDIGSEVDYDTILCHIEDASLVGVENPDDDFGELDRLGARKVKSNHHGKVVKIDVRYNGDINEMSEPVKKFVMKHDRLRKRNAAITGDGVVNGNVAGSRGMRTSLEPNQVSIEVFVEEFIETSTVDKFVIGNQMKGTVGNIFPKEYFTQDGRKIQILFSFKSLFNRMVLSLRDKLVTNELVIHGQQQMIDIYRGN</sequence>
<dbReference type="EMBL" id="MK358448">
    <property type="protein sequence ID" value="QCW23141.1"/>
    <property type="molecule type" value="Genomic_DNA"/>
</dbReference>
<evidence type="ECO:0000256" key="1">
    <source>
        <dbReference type="SAM" id="MobiDB-lite"/>
    </source>
</evidence>
<feature type="region of interest" description="Disordered" evidence="1">
    <location>
        <begin position="326"/>
        <end position="419"/>
    </location>
</feature>